<reference evidence="1 2" key="1">
    <citation type="journal article" date="2019" name="Int. J. Syst. Evol. Microbiol.">
        <title>The Global Catalogue of Microorganisms (GCM) 10K type strain sequencing project: providing services to taxonomists for standard genome sequencing and annotation.</title>
        <authorList>
            <consortium name="The Broad Institute Genomics Platform"/>
            <consortium name="The Broad Institute Genome Sequencing Center for Infectious Disease"/>
            <person name="Wu L."/>
            <person name="Ma J."/>
        </authorList>
    </citation>
    <scope>NUCLEOTIDE SEQUENCE [LARGE SCALE GENOMIC DNA]</scope>
    <source>
        <strain evidence="1 2">JCM 10303</strain>
    </source>
</reference>
<proteinExistence type="predicted"/>
<sequence length="48" mass="5195">MRARAAAEDTKATAWIRALIEAELSAAAPNSTEARLRRLEAAVFEHSA</sequence>
<evidence type="ECO:0000313" key="1">
    <source>
        <dbReference type="EMBL" id="GAA0550975.1"/>
    </source>
</evidence>
<evidence type="ECO:0000313" key="2">
    <source>
        <dbReference type="Proteomes" id="UP001500729"/>
    </source>
</evidence>
<dbReference type="Proteomes" id="UP001500729">
    <property type="component" value="Unassembled WGS sequence"/>
</dbReference>
<comment type="caution">
    <text evidence="1">The sequence shown here is derived from an EMBL/GenBank/DDBJ whole genome shotgun (WGS) entry which is preliminary data.</text>
</comment>
<dbReference type="RefSeq" id="WP_009948719.1">
    <property type="nucleotide sequence ID" value="NZ_BAAAGS010000052.1"/>
</dbReference>
<keyword evidence="2" id="KW-1185">Reference proteome</keyword>
<dbReference type="EMBL" id="BAAAGS010000052">
    <property type="protein sequence ID" value="GAA0550975.1"/>
    <property type="molecule type" value="Genomic_DNA"/>
</dbReference>
<accession>A0ABN1DSZ8</accession>
<gene>
    <name evidence="1" type="ORF">GCM10009533_56750</name>
</gene>
<organism evidence="1 2">
    <name type="scientific">Saccharopolyspora erythraea</name>
    <name type="common">Streptomyces erythraeus</name>
    <dbReference type="NCBI Taxonomy" id="1836"/>
    <lineage>
        <taxon>Bacteria</taxon>
        <taxon>Bacillati</taxon>
        <taxon>Actinomycetota</taxon>
        <taxon>Actinomycetes</taxon>
        <taxon>Pseudonocardiales</taxon>
        <taxon>Pseudonocardiaceae</taxon>
        <taxon>Saccharopolyspora</taxon>
    </lineage>
</organism>
<protein>
    <submittedName>
        <fullName evidence="1">Uncharacterized protein</fullName>
    </submittedName>
</protein>
<name>A0ABN1DSZ8_SACER</name>